<evidence type="ECO:0000313" key="2">
    <source>
        <dbReference type="EMBL" id="AKT43879.1"/>
    </source>
</evidence>
<organism evidence="2 3">
    <name type="scientific">Chondromyces crocatus</name>
    <dbReference type="NCBI Taxonomy" id="52"/>
    <lineage>
        <taxon>Bacteria</taxon>
        <taxon>Pseudomonadati</taxon>
        <taxon>Myxococcota</taxon>
        <taxon>Polyangia</taxon>
        <taxon>Polyangiales</taxon>
        <taxon>Polyangiaceae</taxon>
        <taxon>Chondromyces</taxon>
    </lineage>
</organism>
<feature type="region of interest" description="Disordered" evidence="1">
    <location>
        <begin position="1"/>
        <end position="20"/>
    </location>
</feature>
<reference evidence="2 3" key="1">
    <citation type="submission" date="2015-07" db="EMBL/GenBank/DDBJ databases">
        <title>Genome analysis of myxobacterium Chondromyces crocatus Cm c5 reveals a high potential for natural compound synthesis and the genetic basis for the loss of fruiting body formation.</title>
        <authorList>
            <person name="Zaburannyi N."/>
            <person name="Bunk B."/>
            <person name="Maier J."/>
            <person name="Overmann J."/>
            <person name="Mueller R."/>
        </authorList>
    </citation>
    <scope>NUCLEOTIDE SEQUENCE [LARGE SCALE GENOMIC DNA]</scope>
    <source>
        <strain evidence="2 3">Cm c5</strain>
    </source>
</reference>
<dbReference type="AlphaFoldDB" id="A0A0K1ESV3"/>
<accession>A0A0K1ESV3</accession>
<dbReference type="KEGG" id="ccro:CMC5_081160"/>
<evidence type="ECO:0000313" key="3">
    <source>
        <dbReference type="Proteomes" id="UP000067626"/>
    </source>
</evidence>
<dbReference type="Proteomes" id="UP000067626">
    <property type="component" value="Chromosome"/>
</dbReference>
<name>A0A0K1ESV3_CHOCO</name>
<dbReference type="STRING" id="52.CMC5_081160"/>
<keyword evidence="3" id="KW-1185">Reference proteome</keyword>
<evidence type="ECO:0000256" key="1">
    <source>
        <dbReference type="SAM" id="MobiDB-lite"/>
    </source>
</evidence>
<proteinExistence type="predicted"/>
<dbReference type="EMBL" id="CP012159">
    <property type="protein sequence ID" value="AKT43879.1"/>
    <property type="molecule type" value="Genomic_DNA"/>
</dbReference>
<dbReference type="RefSeq" id="WP_156339222.1">
    <property type="nucleotide sequence ID" value="NZ_CP012159.1"/>
</dbReference>
<sequence>MEKRAYGMVEPTQKEAGDGITSAGSLYERTVLASPSLAATGAYGLDAAVIVLSPHLGSVWTILEPPAETS</sequence>
<protein>
    <submittedName>
        <fullName evidence="2">Uncharacterized protein</fullName>
    </submittedName>
</protein>
<gene>
    <name evidence="2" type="ORF">CMC5_081160</name>
</gene>